<dbReference type="EMBL" id="CP108085">
    <property type="protein sequence ID" value="WUP77123.1"/>
    <property type="molecule type" value="Genomic_DNA"/>
</dbReference>
<sequence>MSERCIPPSIIVSADGRRFTDESVPYVNFVHDQGAGGHVPAWFVMDA</sequence>
<dbReference type="Proteomes" id="UP001432011">
    <property type="component" value="Chromosome"/>
</dbReference>
<dbReference type="SUPFAM" id="SSF56425">
    <property type="entry name" value="Succinate dehydrogenase/fumarate reductase flavoprotein, catalytic domain"/>
    <property type="match status" value="1"/>
</dbReference>
<keyword evidence="2" id="KW-1185">Reference proteome</keyword>
<gene>
    <name evidence="1" type="ORF">OG913_08990</name>
</gene>
<evidence type="ECO:0000313" key="1">
    <source>
        <dbReference type="EMBL" id="WUP77123.1"/>
    </source>
</evidence>
<dbReference type="Gene3D" id="3.90.700.10">
    <property type="entry name" value="Succinate dehydrogenase/fumarate reductase flavoprotein, catalytic domain"/>
    <property type="match status" value="1"/>
</dbReference>
<accession>A0ABZ1SY88</accession>
<dbReference type="InterPro" id="IPR027477">
    <property type="entry name" value="Succ_DH/fumarate_Rdtase_cat_sf"/>
</dbReference>
<name>A0ABZ1SY88_9ACTN</name>
<protein>
    <submittedName>
        <fullName evidence="1">Uncharacterized protein</fullName>
    </submittedName>
</protein>
<organism evidence="1 2">
    <name type="scientific">Microbispora hainanensis</name>
    <dbReference type="NCBI Taxonomy" id="568844"/>
    <lineage>
        <taxon>Bacteria</taxon>
        <taxon>Bacillati</taxon>
        <taxon>Actinomycetota</taxon>
        <taxon>Actinomycetes</taxon>
        <taxon>Streptosporangiales</taxon>
        <taxon>Streptosporangiaceae</taxon>
        <taxon>Microbispora</taxon>
    </lineage>
</organism>
<dbReference type="RefSeq" id="WP_205830387.1">
    <property type="nucleotide sequence ID" value="NZ_CP108085.1"/>
</dbReference>
<evidence type="ECO:0000313" key="2">
    <source>
        <dbReference type="Proteomes" id="UP001432011"/>
    </source>
</evidence>
<proteinExistence type="predicted"/>
<reference evidence="1" key="1">
    <citation type="submission" date="2022-10" db="EMBL/GenBank/DDBJ databases">
        <title>The complete genomes of actinobacterial strains from the NBC collection.</title>
        <authorList>
            <person name="Joergensen T.S."/>
            <person name="Alvarez Arevalo M."/>
            <person name="Sterndorff E.B."/>
            <person name="Faurdal D."/>
            <person name="Vuksanovic O."/>
            <person name="Mourched A.-S."/>
            <person name="Charusanti P."/>
            <person name="Shaw S."/>
            <person name="Blin K."/>
            <person name="Weber T."/>
        </authorList>
    </citation>
    <scope>NUCLEOTIDE SEQUENCE</scope>
    <source>
        <strain evidence="1">NBC_00254</strain>
    </source>
</reference>